<evidence type="ECO:0000259" key="4">
    <source>
        <dbReference type="Pfam" id="PF25973"/>
    </source>
</evidence>
<name>A0ABS8KX15_9HYPH</name>
<dbReference type="EMBL" id="JAJISD010000007">
    <property type="protein sequence ID" value="MCC8430590.1"/>
    <property type="molecule type" value="Genomic_DNA"/>
</dbReference>
<feature type="domain" description="CzcB-like C-terminal circularly permuted SH3-like" evidence="5">
    <location>
        <begin position="253"/>
        <end position="313"/>
    </location>
</feature>
<dbReference type="Pfam" id="PF25954">
    <property type="entry name" value="Beta-barrel_RND_2"/>
    <property type="match status" value="1"/>
</dbReference>
<evidence type="ECO:0000256" key="1">
    <source>
        <dbReference type="ARBA" id="ARBA00022448"/>
    </source>
</evidence>
<accession>A0ABS8KX15</accession>
<evidence type="ECO:0000313" key="6">
    <source>
        <dbReference type="EMBL" id="MCC8430590.1"/>
    </source>
</evidence>
<dbReference type="PANTHER" id="PTHR30097:SF4">
    <property type="entry name" value="SLR6042 PROTEIN"/>
    <property type="match status" value="1"/>
</dbReference>
<keyword evidence="1" id="KW-0813">Transport</keyword>
<dbReference type="InterPro" id="IPR058792">
    <property type="entry name" value="Beta-barrel_RND_2"/>
</dbReference>
<dbReference type="Gene3D" id="2.40.50.100">
    <property type="match status" value="1"/>
</dbReference>
<feature type="transmembrane region" description="Helical" evidence="2">
    <location>
        <begin position="7"/>
        <end position="29"/>
    </location>
</feature>
<dbReference type="Gene3D" id="2.40.420.20">
    <property type="match status" value="1"/>
</dbReference>
<dbReference type="SUPFAM" id="SSF111369">
    <property type="entry name" value="HlyD-like secretion proteins"/>
    <property type="match status" value="1"/>
</dbReference>
<keyword evidence="2" id="KW-1133">Transmembrane helix</keyword>
<organism evidence="6 7">
    <name type="scientific">Reyranella aquatilis</name>
    <dbReference type="NCBI Taxonomy" id="2035356"/>
    <lineage>
        <taxon>Bacteria</taxon>
        <taxon>Pseudomonadati</taxon>
        <taxon>Pseudomonadota</taxon>
        <taxon>Alphaproteobacteria</taxon>
        <taxon>Hyphomicrobiales</taxon>
        <taxon>Reyranellaceae</taxon>
        <taxon>Reyranella</taxon>
    </lineage>
</organism>
<dbReference type="InterPro" id="IPR058649">
    <property type="entry name" value="CzcB_C"/>
</dbReference>
<feature type="domain" description="CusB-like beta-barrel" evidence="3">
    <location>
        <begin position="172"/>
        <end position="241"/>
    </location>
</feature>
<evidence type="ECO:0000313" key="7">
    <source>
        <dbReference type="Proteomes" id="UP001198862"/>
    </source>
</evidence>
<comment type="caution">
    <text evidence="6">The sequence shown here is derived from an EMBL/GenBank/DDBJ whole genome shotgun (WGS) entry which is preliminary data.</text>
</comment>
<reference evidence="6 7" key="1">
    <citation type="submission" date="2021-11" db="EMBL/GenBank/DDBJ databases">
        <authorList>
            <person name="Lee D.-H."/>
            <person name="Kim S.-B."/>
        </authorList>
    </citation>
    <scope>NUCLEOTIDE SEQUENCE [LARGE SCALE GENOMIC DNA]</scope>
    <source>
        <strain evidence="6 7">KCTC 52223</strain>
    </source>
</reference>
<dbReference type="Gene3D" id="2.40.30.170">
    <property type="match status" value="1"/>
</dbReference>
<keyword evidence="2" id="KW-0812">Transmembrane</keyword>
<evidence type="ECO:0000259" key="3">
    <source>
        <dbReference type="Pfam" id="PF25954"/>
    </source>
</evidence>
<dbReference type="PANTHER" id="PTHR30097">
    <property type="entry name" value="CATION EFFLUX SYSTEM PROTEIN CUSB"/>
    <property type="match status" value="1"/>
</dbReference>
<dbReference type="Pfam" id="PF25975">
    <property type="entry name" value="CzcB_C"/>
    <property type="match status" value="1"/>
</dbReference>
<dbReference type="Proteomes" id="UP001198862">
    <property type="component" value="Unassembled WGS sequence"/>
</dbReference>
<gene>
    <name evidence="6" type="ORF">LJ725_16580</name>
</gene>
<evidence type="ECO:0000259" key="5">
    <source>
        <dbReference type="Pfam" id="PF25975"/>
    </source>
</evidence>
<keyword evidence="7" id="KW-1185">Reference proteome</keyword>
<protein>
    <submittedName>
        <fullName evidence="6">Efflux RND transporter periplasmic adaptor subunit</fullName>
    </submittedName>
</protein>
<dbReference type="Pfam" id="PF25973">
    <property type="entry name" value="BSH_CzcB"/>
    <property type="match status" value="1"/>
</dbReference>
<evidence type="ECO:0000256" key="2">
    <source>
        <dbReference type="SAM" id="Phobius"/>
    </source>
</evidence>
<keyword evidence="2" id="KW-0472">Membrane</keyword>
<feature type="domain" description="CzcB-like barrel-sandwich hybrid" evidence="4">
    <location>
        <begin position="97"/>
        <end position="169"/>
    </location>
</feature>
<proteinExistence type="predicted"/>
<dbReference type="InterPro" id="IPR058647">
    <property type="entry name" value="BSH_CzcB-like"/>
</dbReference>
<dbReference type="InterPro" id="IPR051909">
    <property type="entry name" value="MFP_Cation_Efflux"/>
</dbReference>
<sequence>MNIIKKVLGYLTVAIFCAGILAAAGYYVFDARFTNQSKAAGAKGGHAEKEGDSHDEGVKLTDAQVAAAGIELLKAGPHELRDILQLNGTVQPNQETLVKVTPRFPGVIRSMRKRLGDMVKKDDVLATVESNQSLTVYELKAPINGTVIDRDGTLGEFASEARPIFTIADLSTMWVDFAVFRKDFLKVRIGNAVSIDVGDGGAPIEAKIDYLSPIGASDTQSAIARAIVPNSGRLRPGLFVDGKVILSARPVDVAVSTNALQTLEGKNVVFVRNGDSFEAREIELGNRDADWAEVMFGLVAGDIYAAKNSFVIKAEIGKAGAAHEH</sequence>
<dbReference type="NCBIfam" id="NF045680">
    <property type="entry name" value="DiMtlExpIhpB"/>
    <property type="match status" value="1"/>
</dbReference>